<accession>A0A810MXB1</accession>
<dbReference type="KEGG" id="pry:Prubr_27330"/>
<organism evidence="1 2">
    <name type="scientific">Polymorphospora rubra</name>
    <dbReference type="NCBI Taxonomy" id="338584"/>
    <lineage>
        <taxon>Bacteria</taxon>
        <taxon>Bacillati</taxon>
        <taxon>Actinomycetota</taxon>
        <taxon>Actinomycetes</taxon>
        <taxon>Micromonosporales</taxon>
        <taxon>Micromonosporaceae</taxon>
        <taxon>Polymorphospora</taxon>
    </lineage>
</organism>
<dbReference type="Proteomes" id="UP000680866">
    <property type="component" value="Chromosome"/>
</dbReference>
<dbReference type="AlphaFoldDB" id="A0A810MXB1"/>
<keyword evidence="2" id="KW-1185">Reference proteome</keyword>
<reference evidence="1" key="1">
    <citation type="submission" date="2020-08" db="EMBL/GenBank/DDBJ databases">
        <title>Whole genome shotgun sequence of Polymorphospora rubra NBRC 101157.</title>
        <authorList>
            <person name="Komaki H."/>
            <person name="Tamura T."/>
        </authorList>
    </citation>
    <scope>NUCLEOTIDE SEQUENCE</scope>
    <source>
        <strain evidence="1">NBRC 101157</strain>
    </source>
</reference>
<evidence type="ECO:0000313" key="2">
    <source>
        <dbReference type="Proteomes" id="UP000680866"/>
    </source>
</evidence>
<evidence type="ECO:0000313" key="1">
    <source>
        <dbReference type="EMBL" id="BCJ65712.1"/>
    </source>
</evidence>
<dbReference type="EMBL" id="AP023359">
    <property type="protein sequence ID" value="BCJ65712.1"/>
    <property type="molecule type" value="Genomic_DNA"/>
</dbReference>
<dbReference type="SUPFAM" id="SSF48452">
    <property type="entry name" value="TPR-like"/>
    <property type="match status" value="1"/>
</dbReference>
<protein>
    <recommendedName>
        <fullName evidence="3">Transcriptional regulator</fullName>
    </recommendedName>
</protein>
<name>A0A810MXB1_9ACTN</name>
<proteinExistence type="predicted"/>
<gene>
    <name evidence="1" type="ORF">Prubr_27330</name>
</gene>
<evidence type="ECO:0008006" key="3">
    <source>
        <dbReference type="Google" id="ProtNLM"/>
    </source>
</evidence>
<sequence length="511" mass="55797">MSRQELADAINEYLADKSSPDGPIDRNQIGRLERGLNRWPRAPRRAAFRAVLGAGTDAELGFYNIRRPRMPAATGAEPVTAVRRNEDAGSAVAARGRLISGKAGIGLPVLQSAAWSSSTVPSTGMPAYTGQVEPPDVLTRVDQFIADSAPPSAGEVDYQHLVRDLIEWACRMHRRDILQWLSWAAASAAAAPILDDLDADERERTLGALVTPSRVDDTVIDHIDAVLWRCMRQDDTLGPQAALDTVLAQRGLVGTLLPQAPAAVRDRLLSLYANLSRFAGWLAFDLNNYDAASTYYESARAAAHDAQNTELGAFVLCNMSHLASWRGQPRIGVDHALAAQGWAAQTSDLSLRAYAFDVAARALAMDGQHTAVMRSLEQARTALEQAQKPSTWVYFFSLGQLHSTESICHLHLGDADRAARIAEDALATINTSFVRNLAMTTLRLGIARLRATKPDIAQAAKAIGDAARLAAHNRSARLVERLQRGWRELEPWHNEPEVKDIREQLVAYGLT</sequence>
<dbReference type="InterPro" id="IPR011990">
    <property type="entry name" value="TPR-like_helical_dom_sf"/>
</dbReference>